<dbReference type="SUPFAM" id="SSF161098">
    <property type="entry name" value="MetI-like"/>
    <property type="match status" value="1"/>
</dbReference>
<evidence type="ECO:0000256" key="6">
    <source>
        <dbReference type="ARBA" id="ARBA00023136"/>
    </source>
</evidence>
<keyword evidence="6 7" id="KW-0472">Membrane</keyword>
<dbReference type="InterPro" id="IPR045621">
    <property type="entry name" value="BPD_transp_1_N"/>
</dbReference>
<dbReference type="Gene3D" id="1.10.3720.10">
    <property type="entry name" value="MetI-like"/>
    <property type="match status" value="1"/>
</dbReference>
<evidence type="ECO:0000256" key="4">
    <source>
        <dbReference type="ARBA" id="ARBA00022692"/>
    </source>
</evidence>
<organism evidence="9 10">
    <name type="scientific">Paenibacillus sepulcri</name>
    <dbReference type="NCBI Taxonomy" id="359917"/>
    <lineage>
        <taxon>Bacteria</taxon>
        <taxon>Bacillati</taxon>
        <taxon>Bacillota</taxon>
        <taxon>Bacilli</taxon>
        <taxon>Bacillales</taxon>
        <taxon>Paenibacillaceae</taxon>
        <taxon>Paenibacillus</taxon>
    </lineage>
</organism>
<feature type="domain" description="ABC transmembrane type-1" evidence="8">
    <location>
        <begin position="95"/>
        <end position="183"/>
    </location>
</feature>
<evidence type="ECO:0000313" key="9">
    <source>
        <dbReference type="EMBL" id="MBW7459977.1"/>
    </source>
</evidence>
<feature type="non-terminal residue" evidence="9">
    <location>
        <position position="183"/>
    </location>
</feature>
<evidence type="ECO:0000313" key="10">
    <source>
        <dbReference type="Proteomes" id="UP001519887"/>
    </source>
</evidence>
<comment type="subcellular location">
    <subcellularLocation>
        <location evidence="1">Cell membrane</location>
        <topology evidence="1">Multi-pass membrane protein</topology>
    </subcellularLocation>
</comment>
<evidence type="ECO:0000256" key="3">
    <source>
        <dbReference type="ARBA" id="ARBA00022475"/>
    </source>
</evidence>
<keyword evidence="4 7" id="KW-0812">Transmembrane</keyword>
<evidence type="ECO:0000256" key="1">
    <source>
        <dbReference type="ARBA" id="ARBA00004651"/>
    </source>
</evidence>
<proteinExistence type="predicted"/>
<evidence type="ECO:0000256" key="7">
    <source>
        <dbReference type="SAM" id="Phobius"/>
    </source>
</evidence>
<dbReference type="InterPro" id="IPR000515">
    <property type="entry name" value="MetI-like"/>
</dbReference>
<evidence type="ECO:0000259" key="8">
    <source>
        <dbReference type="PROSITE" id="PS50928"/>
    </source>
</evidence>
<dbReference type="Pfam" id="PF19300">
    <property type="entry name" value="BPD_transp_1_N"/>
    <property type="match status" value="1"/>
</dbReference>
<dbReference type="CDD" id="cd06261">
    <property type="entry name" value="TM_PBP2"/>
    <property type="match status" value="1"/>
</dbReference>
<name>A0ABS7CGB6_9BACL</name>
<dbReference type="PANTHER" id="PTHR43163:SF6">
    <property type="entry name" value="DIPEPTIDE TRANSPORT SYSTEM PERMEASE PROTEIN DPPB-RELATED"/>
    <property type="match status" value="1"/>
</dbReference>
<evidence type="ECO:0000256" key="5">
    <source>
        <dbReference type="ARBA" id="ARBA00022989"/>
    </source>
</evidence>
<dbReference type="PROSITE" id="PS50928">
    <property type="entry name" value="ABC_TM1"/>
    <property type="match status" value="1"/>
</dbReference>
<keyword evidence="10" id="KW-1185">Reference proteome</keyword>
<dbReference type="PANTHER" id="PTHR43163">
    <property type="entry name" value="DIPEPTIDE TRANSPORT SYSTEM PERMEASE PROTEIN DPPB-RELATED"/>
    <property type="match status" value="1"/>
</dbReference>
<accession>A0ABS7CGB6</accession>
<reference evidence="9 10" key="1">
    <citation type="submission" date="2021-07" db="EMBL/GenBank/DDBJ databases">
        <title>Paenibacillus radiodurans sp. nov., isolated from the southeastern edge of Tengger Desert.</title>
        <authorList>
            <person name="Zhang G."/>
        </authorList>
    </citation>
    <scope>NUCLEOTIDE SEQUENCE [LARGE SCALE GENOMIC DNA]</scope>
    <source>
        <strain evidence="9 10">CCM 7311</strain>
    </source>
</reference>
<feature type="transmembrane region" description="Helical" evidence="7">
    <location>
        <begin position="134"/>
        <end position="155"/>
    </location>
</feature>
<feature type="transmembrane region" description="Helical" evidence="7">
    <location>
        <begin position="9"/>
        <end position="30"/>
    </location>
</feature>
<keyword evidence="3" id="KW-1003">Cell membrane</keyword>
<dbReference type="Proteomes" id="UP001519887">
    <property type="component" value="Unassembled WGS sequence"/>
</dbReference>
<evidence type="ECO:0000256" key="2">
    <source>
        <dbReference type="ARBA" id="ARBA00022448"/>
    </source>
</evidence>
<comment type="caution">
    <text evidence="9">The sequence shown here is derived from an EMBL/GenBank/DDBJ whole genome shotgun (WGS) entry which is preliminary data.</text>
</comment>
<feature type="transmembrane region" description="Helical" evidence="7">
    <location>
        <begin position="99"/>
        <end position="122"/>
    </location>
</feature>
<gene>
    <name evidence="9" type="ORF">K0U00_38545</name>
</gene>
<keyword evidence="2" id="KW-0813">Transport</keyword>
<protein>
    <submittedName>
        <fullName evidence="9">ABC transporter permease</fullName>
    </submittedName>
</protein>
<dbReference type="InterPro" id="IPR035906">
    <property type="entry name" value="MetI-like_sf"/>
</dbReference>
<dbReference type="EMBL" id="JAHZIK010001944">
    <property type="protein sequence ID" value="MBW7459977.1"/>
    <property type="molecule type" value="Genomic_DNA"/>
</dbReference>
<sequence>MVNYIIRRLLISIPVLLGVTFLNFVLINMAPGDPVDMYVNPDVSEADKEIRRAALGLNDPFMLRYVKWLWLLVHGDLGHSFSSFQPVTQMIAERLLPTLILMGASILFGYLIAIPIGIYCAVKQNTKFDYLMSAGSFMGVSIPSFFLGLGLIYVFGVQLGVLPTGGMNTMGGTGGFWDSLKHL</sequence>
<keyword evidence="5 7" id="KW-1133">Transmembrane helix</keyword>